<feature type="transmembrane region" description="Helical" evidence="6">
    <location>
        <begin position="152"/>
        <end position="173"/>
    </location>
</feature>
<feature type="transmembrane region" description="Helical" evidence="6">
    <location>
        <begin position="21"/>
        <end position="45"/>
    </location>
</feature>
<evidence type="ECO:0000259" key="7">
    <source>
        <dbReference type="Pfam" id="PF02687"/>
    </source>
</evidence>
<keyword evidence="9" id="KW-1185">Reference proteome</keyword>
<dbReference type="InterPro" id="IPR003838">
    <property type="entry name" value="ABC3_permease_C"/>
</dbReference>
<dbReference type="Proteomes" id="UP000007962">
    <property type="component" value="Chromosome"/>
</dbReference>
<feature type="transmembrane region" description="Helical" evidence="6">
    <location>
        <begin position="569"/>
        <end position="588"/>
    </location>
</feature>
<feature type="transmembrane region" description="Helical" evidence="6">
    <location>
        <begin position="223"/>
        <end position="247"/>
    </location>
</feature>
<feature type="domain" description="ABC3 transporter permease C-terminal" evidence="7">
    <location>
        <begin position="62"/>
        <end position="175"/>
    </location>
</feature>
<keyword evidence="3 6" id="KW-0812">Transmembrane</keyword>
<dbReference type="RefSeq" id="WP_015884637.1">
    <property type="nucleotide sequence ID" value="NC_012669.1"/>
</dbReference>
<feature type="transmembrane region" description="Helical" evidence="6">
    <location>
        <begin position="516"/>
        <end position="538"/>
    </location>
</feature>
<dbReference type="Pfam" id="PF02687">
    <property type="entry name" value="FtsX"/>
    <property type="match status" value="1"/>
</dbReference>
<dbReference type="OrthoDB" id="5150078at2"/>
<feature type="transmembrane region" description="Helical" evidence="6">
    <location>
        <begin position="194"/>
        <end position="211"/>
    </location>
</feature>
<evidence type="ECO:0000256" key="6">
    <source>
        <dbReference type="SAM" id="Phobius"/>
    </source>
</evidence>
<evidence type="ECO:0000256" key="1">
    <source>
        <dbReference type="ARBA" id="ARBA00004651"/>
    </source>
</evidence>
<dbReference type="KEGG" id="bcv:Bcav_4161"/>
<dbReference type="AlphaFoldDB" id="C5C642"/>
<proteinExistence type="predicted"/>
<organism evidence="8 9">
    <name type="scientific">Beutenbergia cavernae (strain ATCC BAA-8 / DSM 12333 / CCUG 43141 / JCM 11478 / NBRC 16432 / NCIMB 13614 / HKI 0122)</name>
    <dbReference type="NCBI Taxonomy" id="471853"/>
    <lineage>
        <taxon>Bacteria</taxon>
        <taxon>Bacillati</taxon>
        <taxon>Actinomycetota</taxon>
        <taxon>Actinomycetes</taxon>
        <taxon>Micrococcales</taxon>
        <taxon>Beutenbergiaceae</taxon>
        <taxon>Beutenbergia</taxon>
    </lineage>
</organism>
<gene>
    <name evidence="8" type="ordered locus">Bcav_4161</name>
</gene>
<dbReference type="EMBL" id="CP001618">
    <property type="protein sequence ID" value="ACQ82400.1"/>
    <property type="molecule type" value="Genomic_DNA"/>
</dbReference>
<feature type="transmembrane region" description="Helical" evidence="6">
    <location>
        <begin position="113"/>
        <end position="132"/>
    </location>
</feature>
<feature type="transmembrane region" description="Helical" evidence="6">
    <location>
        <begin position="279"/>
        <end position="300"/>
    </location>
</feature>
<dbReference type="eggNOG" id="COG3127">
    <property type="taxonomic scope" value="Bacteria"/>
</dbReference>
<reference evidence="8 9" key="1">
    <citation type="journal article" date="2009" name="Stand. Genomic Sci.">
        <title>Complete genome sequence of Beutenbergia cavernae type strain (HKI 0122).</title>
        <authorList>
            <person name="Land M."/>
            <person name="Pukall R."/>
            <person name="Abt B."/>
            <person name="Goker M."/>
            <person name="Rohde M."/>
            <person name="Glavina Del Rio T."/>
            <person name="Tice H."/>
            <person name="Copeland A."/>
            <person name="Cheng J.F."/>
            <person name="Lucas S."/>
            <person name="Chen F."/>
            <person name="Nolan M."/>
            <person name="Bruce D."/>
            <person name="Goodwin L."/>
            <person name="Pitluck S."/>
            <person name="Ivanova N."/>
            <person name="Mavromatis K."/>
            <person name="Ovchinnikova G."/>
            <person name="Pati A."/>
            <person name="Chen A."/>
            <person name="Palaniappan K."/>
            <person name="Hauser L."/>
            <person name="Chang Y.J."/>
            <person name="Jefferies C.C."/>
            <person name="Saunders E."/>
            <person name="Brettin T."/>
            <person name="Detter J.C."/>
            <person name="Han C."/>
            <person name="Chain P."/>
            <person name="Bristow J."/>
            <person name="Eisen J.A."/>
            <person name="Markowitz V."/>
            <person name="Hugenholtz P."/>
            <person name="Kyrpides N.C."/>
            <person name="Klenk H.P."/>
            <person name="Lapidus A."/>
        </authorList>
    </citation>
    <scope>NUCLEOTIDE SEQUENCE [LARGE SCALE GENOMIC DNA]</scope>
    <source>
        <strain evidence="9">ATCC BAA-8 / DSM 12333 / NBRC 16432</strain>
    </source>
</reference>
<evidence type="ECO:0000313" key="8">
    <source>
        <dbReference type="EMBL" id="ACQ82400.1"/>
    </source>
</evidence>
<dbReference type="HOGENOM" id="CLU_427404_0_0_11"/>
<protein>
    <recommendedName>
        <fullName evidence="7">ABC3 transporter permease C-terminal domain-containing protein</fullName>
    </recommendedName>
</protein>
<keyword evidence="2" id="KW-1003">Cell membrane</keyword>
<evidence type="ECO:0000256" key="4">
    <source>
        <dbReference type="ARBA" id="ARBA00022989"/>
    </source>
</evidence>
<accession>C5C642</accession>
<evidence type="ECO:0000256" key="2">
    <source>
        <dbReference type="ARBA" id="ARBA00022475"/>
    </source>
</evidence>
<comment type="subcellular location">
    <subcellularLocation>
        <location evidence="1">Cell membrane</location>
        <topology evidence="1">Multi-pass membrane protein</topology>
    </subcellularLocation>
</comment>
<name>C5C642_BEUC1</name>
<feature type="transmembrane region" description="Helical" evidence="6">
    <location>
        <begin position="608"/>
        <end position="628"/>
    </location>
</feature>
<dbReference type="STRING" id="471853.Bcav_4161"/>
<evidence type="ECO:0000313" key="9">
    <source>
        <dbReference type="Proteomes" id="UP000007962"/>
    </source>
</evidence>
<keyword evidence="4 6" id="KW-1133">Transmembrane helix</keyword>
<evidence type="ECO:0000256" key="5">
    <source>
        <dbReference type="ARBA" id="ARBA00023136"/>
    </source>
</evidence>
<sequence length="640" mass="65744">MSPHLLLGWRLVRAGGWTRALSVAIGALVATVFAMVALAIPTAVYPPDAGILDIWQANVTAALLFALAPAAVLLVTTTRISSAIRDRRLESLRLIGLSRGGATTVAATESGTLAGAGAVAGSVMFVALGPVADRIVAAGPAWFAAPLHLDTVVLLAAVLGVVAVSAAIGAAPMMRSHSPLQGRSPATRRRPTRWRLAVPGVATAMLGTLVVRGEAIIAAQPDAGITLLVGGAVLAAVGVAVATPVLADWSTALLVRSGSVPAVLAGRGIQAEPLATTRIVAGLAVALLLVLGGNAVLLAFESTPQYRSALQALTTGPQSIRLHPEDPRTTPLLSLDDVAAIQGSLDGVPGVEQVFPSYDVEAVGCDPMDGCFTRPFVGTCDQLAAVMAVTGCVDGQAGYIGAANVPDDWGSLPERGASDRLELRFAGVPPVSVPLGPDLTQDWAATEERWVYPAGHDYVIPPDVAAQAGAGALFVTVIAEGGTEVRDRVAAALPSLAQPEEYWNDSEVAAVGRVRLVIYTLSSMAIGTALLGLALTAFDHARERRRTVARQVAAGVPPRTLYAGQVLQVFTPLLAAVALSTALGWLLVRAWSAASGWPALTDGSTLALAATVTIVGGALVALLTIPAVRTRLTPELLRRE</sequence>
<evidence type="ECO:0000256" key="3">
    <source>
        <dbReference type="ARBA" id="ARBA00022692"/>
    </source>
</evidence>
<feature type="transmembrane region" description="Helical" evidence="6">
    <location>
        <begin position="57"/>
        <end position="78"/>
    </location>
</feature>
<keyword evidence="5 6" id="KW-0472">Membrane</keyword>